<feature type="domain" description="Cathepsin propeptide inhibitor" evidence="9">
    <location>
        <begin position="22"/>
        <end position="82"/>
    </location>
</feature>
<organism evidence="10 11">
    <name type="scientific">Halocaridina rubra</name>
    <name type="common">Hawaiian red shrimp</name>
    <dbReference type="NCBI Taxonomy" id="373956"/>
    <lineage>
        <taxon>Eukaryota</taxon>
        <taxon>Metazoa</taxon>
        <taxon>Ecdysozoa</taxon>
        <taxon>Arthropoda</taxon>
        <taxon>Crustacea</taxon>
        <taxon>Multicrustacea</taxon>
        <taxon>Malacostraca</taxon>
        <taxon>Eumalacostraca</taxon>
        <taxon>Eucarida</taxon>
        <taxon>Decapoda</taxon>
        <taxon>Pleocyemata</taxon>
        <taxon>Caridea</taxon>
        <taxon>Atyoidea</taxon>
        <taxon>Atyidae</taxon>
        <taxon>Halocaridina</taxon>
    </lineage>
</organism>
<dbReference type="GO" id="GO:0008234">
    <property type="term" value="F:cysteine-type peptidase activity"/>
    <property type="evidence" value="ECO:0007669"/>
    <property type="project" value="UniProtKB-KW"/>
</dbReference>
<dbReference type="InterPro" id="IPR038765">
    <property type="entry name" value="Papain-like_cys_pep_sf"/>
</dbReference>
<dbReference type="SMART" id="SM00848">
    <property type="entry name" value="Inhibitor_I29"/>
    <property type="match status" value="1"/>
</dbReference>
<sequence>MIAKFLLILTLGQLALCSRGEWELYKNLFGKRYDNIVEETFRMKIFMENKQKVTEHNKLFARNLTTYEMEINHLTDKLQSEIASTMHGVRVGLQSASANKSAVTFIPPDDDVVVPLSVDWRTKGVVTPVKDQGECGSCWAFSATGALEGQIARKTGRLVSLSEQDLMDCCKTCNGCNGGLMTLAYECIKEEDGIESEDDYPYEAKDDTCKYNARKSVAKDQGYAEIPQGDEEALKKAVGIHGPISVAIIVTEDFINYKSGVYYNENCNNEHINHGVLLVGYGTENDMDYWLVKNSWSSKWGDEGYIKMARNKNNNCAIASMASYPLV</sequence>
<keyword evidence="2" id="KW-0645">Protease</keyword>
<evidence type="ECO:0000256" key="4">
    <source>
        <dbReference type="ARBA" id="ARBA00022807"/>
    </source>
</evidence>
<dbReference type="EMBL" id="JAXCGZ010004036">
    <property type="protein sequence ID" value="KAK7082404.1"/>
    <property type="molecule type" value="Genomic_DNA"/>
</dbReference>
<keyword evidence="3" id="KW-0378">Hydrolase</keyword>
<dbReference type="InterPro" id="IPR000668">
    <property type="entry name" value="Peptidase_C1A_C"/>
</dbReference>
<dbReference type="InterPro" id="IPR013201">
    <property type="entry name" value="Prot_inhib_I29"/>
</dbReference>
<gene>
    <name evidence="10" type="ORF">SK128_002755</name>
</gene>
<dbReference type="FunFam" id="3.90.70.10:FF:000006">
    <property type="entry name" value="Cathepsin S"/>
    <property type="match status" value="1"/>
</dbReference>
<dbReference type="Proteomes" id="UP001381693">
    <property type="component" value="Unassembled WGS sequence"/>
</dbReference>
<evidence type="ECO:0000259" key="8">
    <source>
        <dbReference type="SMART" id="SM00645"/>
    </source>
</evidence>
<comment type="similarity">
    <text evidence="1">Belongs to the peptidase C1 family.</text>
</comment>
<evidence type="ECO:0000313" key="11">
    <source>
        <dbReference type="Proteomes" id="UP001381693"/>
    </source>
</evidence>
<dbReference type="PROSITE" id="PS00139">
    <property type="entry name" value="THIOL_PROTEASE_CYS"/>
    <property type="match status" value="1"/>
</dbReference>
<dbReference type="PROSITE" id="PS00640">
    <property type="entry name" value="THIOL_PROTEASE_ASN"/>
    <property type="match status" value="1"/>
</dbReference>
<dbReference type="PROSITE" id="PS00639">
    <property type="entry name" value="THIOL_PROTEASE_HIS"/>
    <property type="match status" value="1"/>
</dbReference>
<keyword evidence="11" id="KW-1185">Reference proteome</keyword>
<dbReference type="PRINTS" id="PR00705">
    <property type="entry name" value="PAPAIN"/>
</dbReference>
<feature type="signal peptide" evidence="7">
    <location>
        <begin position="1"/>
        <end position="17"/>
    </location>
</feature>
<dbReference type="InterPro" id="IPR000169">
    <property type="entry name" value="Pept_cys_AS"/>
</dbReference>
<dbReference type="SMART" id="SM00645">
    <property type="entry name" value="Pept_C1"/>
    <property type="match status" value="1"/>
</dbReference>
<dbReference type="Gene3D" id="3.90.70.10">
    <property type="entry name" value="Cysteine proteinases"/>
    <property type="match status" value="1"/>
</dbReference>
<evidence type="ECO:0000256" key="7">
    <source>
        <dbReference type="SAM" id="SignalP"/>
    </source>
</evidence>
<evidence type="ECO:0000256" key="6">
    <source>
        <dbReference type="ARBA" id="ARBA00023157"/>
    </source>
</evidence>
<dbReference type="CDD" id="cd02248">
    <property type="entry name" value="Peptidase_C1A"/>
    <property type="match status" value="1"/>
</dbReference>
<protein>
    <recommendedName>
        <fullName evidence="12">Cathepsin L</fullName>
    </recommendedName>
</protein>
<accession>A0AAN9AC91</accession>
<dbReference type="GO" id="GO:0006508">
    <property type="term" value="P:proteolysis"/>
    <property type="evidence" value="ECO:0007669"/>
    <property type="project" value="UniProtKB-KW"/>
</dbReference>
<feature type="domain" description="Peptidase C1A papain C-terminal" evidence="8">
    <location>
        <begin position="114"/>
        <end position="326"/>
    </location>
</feature>
<keyword evidence="5" id="KW-0865">Zymogen</keyword>
<feature type="chain" id="PRO_5042978097" description="Cathepsin L" evidence="7">
    <location>
        <begin position="18"/>
        <end position="327"/>
    </location>
</feature>
<proteinExistence type="inferred from homology"/>
<dbReference type="PANTHER" id="PTHR12411">
    <property type="entry name" value="CYSTEINE PROTEASE FAMILY C1-RELATED"/>
    <property type="match status" value="1"/>
</dbReference>
<dbReference type="InterPro" id="IPR025661">
    <property type="entry name" value="Pept_asp_AS"/>
</dbReference>
<keyword evidence="4" id="KW-0788">Thiol protease</keyword>
<dbReference type="AlphaFoldDB" id="A0AAN9AC91"/>
<comment type="caution">
    <text evidence="10">The sequence shown here is derived from an EMBL/GenBank/DDBJ whole genome shotgun (WGS) entry which is preliminary data.</text>
</comment>
<evidence type="ECO:0000313" key="10">
    <source>
        <dbReference type="EMBL" id="KAK7082404.1"/>
    </source>
</evidence>
<dbReference type="Pfam" id="PF00112">
    <property type="entry name" value="Peptidase_C1"/>
    <property type="match status" value="1"/>
</dbReference>
<reference evidence="10 11" key="1">
    <citation type="submission" date="2023-11" db="EMBL/GenBank/DDBJ databases">
        <title>Halocaridina rubra genome assembly.</title>
        <authorList>
            <person name="Smith C."/>
        </authorList>
    </citation>
    <scope>NUCLEOTIDE SEQUENCE [LARGE SCALE GENOMIC DNA]</scope>
    <source>
        <strain evidence="10">EP-1</strain>
        <tissue evidence="10">Whole</tissue>
    </source>
</reference>
<dbReference type="SUPFAM" id="SSF54001">
    <property type="entry name" value="Cysteine proteinases"/>
    <property type="match status" value="1"/>
</dbReference>
<dbReference type="InterPro" id="IPR025660">
    <property type="entry name" value="Pept_his_AS"/>
</dbReference>
<evidence type="ECO:0000256" key="2">
    <source>
        <dbReference type="ARBA" id="ARBA00022670"/>
    </source>
</evidence>
<dbReference type="InterPro" id="IPR013128">
    <property type="entry name" value="Peptidase_C1A"/>
</dbReference>
<evidence type="ECO:0000256" key="3">
    <source>
        <dbReference type="ARBA" id="ARBA00022801"/>
    </source>
</evidence>
<evidence type="ECO:0008006" key="12">
    <source>
        <dbReference type="Google" id="ProtNLM"/>
    </source>
</evidence>
<dbReference type="InterPro" id="IPR039417">
    <property type="entry name" value="Peptidase_C1A_papain-like"/>
</dbReference>
<keyword evidence="6" id="KW-1015">Disulfide bond</keyword>
<keyword evidence="7" id="KW-0732">Signal</keyword>
<evidence type="ECO:0000256" key="1">
    <source>
        <dbReference type="ARBA" id="ARBA00008455"/>
    </source>
</evidence>
<dbReference type="Pfam" id="PF08246">
    <property type="entry name" value="Inhibitor_I29"/>
    <property type="match status" value="1"/>
</dbReference>
<name>A0AAN9AC91_HALRR</name>
<evidence type="ECO:0000259" key="9">
    <source>
        <dbReference type="SMART" id="SM00848"/>
    </source>
</evidence>
<evidence type="ECO:0000256" key="5">
    <source>
        <dbReference type="ARBA" id="ARBA00023145"/>
    </source>
</evidence>